<dbReference type="AlphaFoldDB" id="A0A1L9S6H3"/>
<evidence type="ECO:0000256" key="1">
    <source>
        <dbReference type="SAM" id="MobiDB-lite"/>
    </source>
</evidence>
<feature type="region of interest" description="Disordered" evidence="1">
    <location>
        <begin position="23"/>
        <end position="49"/>
    </location>
</feature>
<reference evidence="4" key="1">
    <citation type="journal article" date="2017" name="Genome Biol.">
        <title>Comparative genomics reveals high biological diversity and specific adaptations in the industrially and medically important fungal genus Aspergillus.</title>
        <authorList>
            <person name="de Vries R.P."/>
            <person name="Riley R."/>
            <person name="Wiebenga A."/>
            <person name="Aguilar-Osorio G."/>
            <person name="Amillis S."/>
            <person name="Uchima C.A."/>
            <person name="Anderluh G."/>
            <person name="Asadollahi M."/>
            <person name="Askin M."/>
            <person name="Barry K."/>
            <person name="Battaglia E."/>
            <person name="Bayram O."/>
            <person name="Benocci T."/>
            <person name="Braus-Stromeyer S.A."/>
            <person name="Caldana C."/>
            <person name="Canovas D."/>
            <person name="Cerqueira G.C."/>
            <person name="Chen F."/>
            <person name="Chen W."/>
            <person name="Choi C."/>
            <person name="Clum A."/>
            <person name="Dos Santos R.A."/>
            <person name="Damasio A.R."/>
            <person name="Diallinas G."/>
            <person name="Emri T."/>
            <person name="Fekete E."/>
            <person name="Flipphi M."/>
            <person name="Freyberg S."/>
            <person name="Gallo A."/>
            <person name="Gournas C."/>
            <person name="Habgood R."/>
            <person name="Hainaut M."/>
            <person name="Harispe M.L."/>
            <person name="Henrissat B."/>
            <person name="Hilden K.S."/>
            <person name="Hope R."/>
            <person name="Hossain A."/>
            <person name="Karabika E."/>
            <person name="Karaffa L."/>
            <person name="Karanyi Z."/>
            <person name="Krasevec N."/>
            <person name="Kuo A."/>
            <person name="Kusch H."/>
            <person name="LaButti K."/>
            <person name="Lagendijk E.L."/>
            <person name="Lapidus A."/>
            <person name="Levasseur A."/>
            <person name="Lindquist E."/>
            <person name="Lipzen A."/>
            <person name="Logrieco A.F."/>
            <person name="MacCabe A."/>
            <person name="Maekelae M.R."/>
            <person name="Malavazi I."/>
            <person name="Melin P."/>
            <person name="Meyer V."/>
            <person name="Mielnichuk N."/>
            <person name="Miskei M."/>
            <person name="Molnar A.P."/>
            <person name="Mule G."/>
            <person name="Ngan C.Y."/>
            <person name="Orejas M."/>
            <person name="Orosz E."/>
            <person name="Ouedraogo J.P."/>
            <person name="Overkamp K.M."/>
            <person name="Park H.-S."/>
            <person name="Perrone G."/>
            <person name="Piumi F."/>
            <person name="Punt P.J."/>
            <person name="Ram A.F."/>
            <person name="Ramon A."/>
            <person name="Rauscher S."/>
            <person name="Record E."/>
            <person name="Riano-Pachon D.M."/>
            <person name="Robert V."/>
            <person name="Roehrig J."/>
            <person name="Ruller R."/>
            <person name="Salamov A."/>
            <person name="Salih N.S."/>
            <person name="Samson R.A."/>
            <person name="Sandor E."/>
            <person name="Sanguinetti M."/>
            <person name="Schuetze T."/>
            <person name="Sepcic K."/>
            <person name="Shelest E."/>
            <person name="Sherlock G."/>
            <person name="Sophianopoulou V."/>
            <person name="Squina F.M."/>
            <person name="Sun H."/>
            <person name="Susca A."/>
            <person name="Todd R.B."/>
            <person name="Tsang A."/>
            <person name="Unkles S.E."/>
            <person name="van de Wiele N."/>
            <person name="van Rossen-Uffink D."/>
            <person name="Oliveira J.V."/>
            <person name="Vesth T.C."/>
            <person name="Visser J."/>
            <person name="Yu J.-H."/>
            <person name="Zhou M."/>
            <person name="Andersen M.R."/>
            <person name="Archer D.B."/>
            <person name="Baker S.E."/>
            <person name="Benoit I."/>
            <person name="Brakhage A.A."/>
            <person name="Braus G.H."/>
            <person name="Fischer R."/>
            <person name="Frisvad J.C."/>
            <person name="Goldman G.H."/>
            <person name="Houbraken J."/>
            <person name="Oakley B."/>
            <person name="Pocsi I."/>
            <person name="Scazzocchio C."/>
            <person name="Seiboth B."/>
            <person name="vanKuyk P.A."/>
            <person name="Wortman J."/>
            <person name="Dyer P.S."/>
            <person name="Grigoriev I.V."/>
        </authorList>
    </citation>
    <scope>NUCLEOTIDE SEQUENCE [LARGE SCALE GENOMIC DNA]</scope>
    <source>
        <strain evidence="4">CBS 506.65</strain>
    </source>
</reference>
<keyword evidence="4" id="KW-1185">Reference proteome</keyword>
<proteinExistence type="predicted"/>
<evidence type="ECO:0000313" key="4">
    <source>
        <dbReference type="Proteomes" id="UP000184188"/>
    </source>
</evidence>
<feature type="signal peptide" evidence="2">
    <location>
        <begin position="1"/>
        <end position="17"/>
    </location>
</feature>
<dbReference type="GeneID" id="34610686"/>
<organism evidence="3 4">
    <name type="scientific">Penicilliopsis zonata CBS 506.65</name>
    <dbReference type="NCBI Taxonomy" id="1073090"/>
    <lineage>
        <taxon>Eukaryota</taxon>
        <taxon>Fungi</taxon>
        <taxon>Dikarya</taxon>
        <taxon>Ascomycota</taxon>
        <taxon>Pezizomycotina</taxon>
        <taxon>Eurotiomycetes</taxon>
        <taxon>Eurotiomycetidae</taxon>
        <taxon>Eurotiales</taxon>
        <taxon>Aspergillaceae</taxon>
        <taxon>Penicilliopsis</taxon>
    </lineage>
</organism>
<feature type="chain" id="PRO_5012815358" evidence="2">
    <location>
        <begin position="18"/>
        <end position="109"/>
    </location>
</feature>
<name>A0A1L9S6H3_9EURO</name>
<evidence type="ECO:0000313" key="3">
    <source>
        <dbReference type="EMBL" id="OJJ42737.1"/>
    </source>
</evidence>
<protein>
    <submittedName>
        <fullName evidence="3">Uncharacterized protein</fullName>
    </submittedName>
</protein>
<dbReference type="RefSeq" id="XP_022577247.1">
    <property type="nucleotide sequence ID" value="XM_022724221.1"/>
</dbReference>
<keyword evidence="2" id="KW-0732">Signal</keyword>
<dbReference type="EMBL" id="KV878357">
    <property type="protein sequence ID" value="OJJ42737.1"/>
    <property type="molecule type" value="Genomic_DNA"/>
</dbReference>
<dbReference type="Proteomes" id="UP000184188">
    <property type="component" value="Unassembled WGS sequence"/>
</dbReference>
<gene>
    <name evidence="3" type="ORF">ASPZODRAFT_137132</name>
</gene>
<accession>A0A1L9S6H3</accession>
<evidence type="ECO:0000256" key="2">
    <source>
        <dbReference type="SAM" id="SignalP"/>
    </source>
</evidence>
<sequence>MSFKLFSLLALLTLGLATPIPPELEDYKTPLAPPMPTPTEPATPKVPHYSHVPVAKPAAAETPFAQPEQRVDNNIEGSNLLSALQGSSHLLDGFEVGGEKVNPLANLPV</sequence>
<feature type="compositionally biased region" description="Pro residues" evidence="1">
    <location>
        <begin position="31"/>
        <end position="41"/>
    </location>
</feature>
<dbReference type="VEuPathDB" id="FungiDB:ASPZODRAFT_137132"/>